<feature type="region of interest" description="Disordered" evidence="8">
    <location>
        <begin position="1031"/>
        <end position="1080"/>
    </location>
</feature>
<feature type="region of interest" description="Disordered" evidence="8">
    <location>
        <begin position="761"/>
        <end position="848"/>
    </location>
</feature>
<evidence type="ECO:0000256" key="4">
    <source>
        <dbReference type="ARBA" id="ARBA00022771"/>
    </source>
</evidence>
<evidence type="ECO:0000256" key="7">
    <source>
        <dbReference type="PROSITE-ProRule" id="PRU00042"/>
    </source>
</evidence>
<feature type="domain" description="C2H2-type" evidence="9">
    <location>
        <begin position="1118"/>
        <end position="1145"/>
    </location>
</feature>
<dbReference type="Proteomes" id="UP000762676">
    <property type="component" value="Unassembled WGS sequence"/>
</dbReference>
<feature type="compositionally biased region" description="Polar residues" evidence="8">
    <location>
        <begin position="985"/>
        <end position="998"/>
    </location>
</feature>
<feature type="compositionally biased region" description="Basic residues" evidence="8">
    <location>
        <begin position="874"/>
        <end position="888"/>
    </location>
</feature>
<feature type="region of interest" description="Disordered" evidence="8">
    <location>
        <begin position="868"/>
        <end position="927"/>
    </location>
</feature>
<feature type="region of interest" description="Disordered" evidence="8">
    <location>
        <begin position="577"/>
        <end position="666"/>
    </location>
</feature>
<dbReference type="PANTHER" id="PTHR23226">
    <property type="entry name" value="ZINC FINGER AND SCAN DOMAIN-CONTAINING"/>
    <property type="match status" value="1"/>
</dbReference>
<dbReference type="EMBL" id="BMAT01013869">
    <property type="protein sequence ID" value="GFS21760.1"/>
    <property type="molecule type" value="Genomic_DNA"/>
</dbReference>
<dbReference type="SUPFAM" id="SSF57667">
    <property type="entry name" value="beta-beta-alpha zinc fingers"/>
    <property type="match status" value="2"/>
</dbReference>
<dbReference type="PANTHER" id="PTHR23226:SF416">
    <property type="entry name" value="FI01424P"/>
    <property type="match status" value="1"/>
</dbReference>
<keyword evidence="11" id="KW-1185">Reference proteome</keyword>
<evidence type="ECO:0000256" key="3">
    <source>
        <dbReference type="ARBA" id="ARBA00022737"/>
    </source>
</evidence>
<dbReference type="InterPro" id="IPR036236">
    <property type="entry name" value="Znf_C2H2_sf"/>
</dbReference>
<feature type="region of interest" description="Disordered" evidence="8">
    <location>
        <begin position="1184"/>
        <end position="1220"/>
    </location>
</feature>
<feature type="domain" description="C2H2-type" evidence="9">
    <location>
        <begin position="1090"/>
        <end position="1117"/>
    </location>
</feature>
<feature type="region of interest" description="Disordered" evidence="8">
    <location>
        <begin position="688"/>
        <end position="745"/>
    </location>
</feature>
<feature type="compositionally biased region" description="Polar residues" evidence="8">
    <location>
        <begin position="604"/>
        <end position="614"/>
    </location>
</feature>
<feature type="compositionally biased region" description="Basic and acidic residues" evidence="8">
    <location>
        <begin position="688"/>
        <end position="707"/>
    </location>
</feature>
<dbReference type="PROSITE" id="PS00028">
    <property type="entry name" value="ZINC_FINGER_C2H2_1"/>
    <property type="match status" value="4"/>
</dbReference>
<dbReference type="Pfam" id="PF00096">
    <property type="entry name" value="zf-C2H2"/>
    <property type="match status" value="3"/>
</dbReference>
<dbReference type="GO" id="GO:0008270">
    <property type="term" value="F:zinc ion binding"/>
    <property type="evidence" value="ECO:0007669"/>
    <property type="project" value="UniProtKB-KW"/>
</dbReference>
<evidence type="ECO:0000256" key="1">
    <source>
        <dbReference type="ARBA" id="ARBA00004123"/>
    </source>
</evidence>
<organism evidence="10 11">
    <name type="scientific">Elysia marginata</name>
    <dbReference type="NCBI Taxonomy" id="1093978"/>
    <lineage>
        <taxon>Eukaryota</taxon>
        <taxon>Metazoa</taxon>
        <taxon>Spiralia</taxon>
        <taxon>Lophotrochozoa</taxon>
        <taxon>Mollusca</taxon>
        <taxon>Gastropoda</taxon>
        <taxon>Heterobranchia</taxon>
        <taxon>Euthyneura</taxon>
        <taxon>Panpulmonata</taxon>
        <taxon>Sacoglossa</taxon>
        <taxon>Placobranchoidea</taxon>
        <taxon>Plakobranchidae</taxon>
        <taxon>Elysia</taxon>
    </lineage>
</organism>
<dbReference type="PROSITE" id="PS50157">
    <property type="entry name" value="ZINC_FINGER_C2H2_2"/>
    <property type="match status" value="4"/>
</dbReference>
<dbReference type="Gene3D" id="3.30.160.60">
    <property type="entry name" value="Classic Zinc Finger"/>
    <property type="match status" value="2"/>
</dbReference>
<accession>A0AAV4JHL0</accession>
<feature type="compositionally biased region" description="Basic and acidic residues" evidence="8">
    <location>
        <begin position="1031"/>
        <end position="1044"/>
    </location>
</feature>
<evidence type="ECO:0000256" key="2">
    <source>
        <dbReference type="ARBA" id="ARBA00022723"/>
    </source>
</evidence>
<dbReference type="GO" id="GO:0000981">
    <property type="term" value="F:DNA-binding transcription factor activity, RNA polymerase II-specific"/>
    <property type="evidence" value="ECO:0007669"/>
    <property type="project" value="TreeGrafter"/>
</dbReference>
<keyword evidence="4 7" id="KW-0863">Zinc-finger</keyword>
<comment type="caution">
    <text evidence="10">The sequence shown here is derived from an EMBL/GenBank/DDBJ whole genome shotgun (WGS) entry which is preliminary data.</text>
</comment>
<feature type="compositionally biased region" description="Basic residues" evidence="8">
    <location>
        <begin position="967"/>
        <end position="981"/>
    </location>
</feature>
<dbReference type="SMART" id="SM00355">
    <property type="entry name" value="ZnF_C2H2"/>
    <property type="match status" value="4"/>
</dbReference>
<gene>
    <name evidence="10" type="ORF">ElyMa_006932900</name>
</gene>
<evidence type="ECO:0000313" key="11">
    <source>
        <dbReference type="Proteomes" id="UP000762676"/>
    </source>
</evidence>
<evidence type="ECO:0000313" key="10">
    <source>
        <dbReference type="EMBL" id="GFS21760.1"/>
    </source>
</evidence>
<feature type="compositionally biased region" description="Basic and acidic residues" evidence="8">
    <location>
        <begin position="1063"/>
        <end position="1080"/>
    </location>
</feature>
<dbReference type="InterPro" id="IPR013087">
    <property type="entry name" value="Znf_C2H2_type"/>
</dbReference>
<feature type="region of interest" description="Disordered" evidence="8">
    <location>
        <begin position="943"/>
        <end position="1007"/>
    </location>
</feature>
<protein>
    <submittedName>
        <fullName evidence="10">Zinc-finger protein</fullName>
    </submittedName>
</protein>
<feature type="compositionally biased region" description="Basic and acidic residues" evidence="8">
    <location>
        <begin position="582"/>
        <end position="592"/>
    </location>
</feature>
<proteinExistence type="predicted"/>
<name>A0AAV4JHL0_9GAST</name>
<feature type="region of interest" description="Disordered" evidence="8">
    <location>
        <begin position="1263"/>
        <end position="1303"/>
    </location>
</feature>
<dbReference type="GO" id="GO:0005634">
    <property type="term" value="C:nucleus"/>
    <property type="evidence" value="ECO:0007669"/>
    <property type="project" value="UniProtKB-SubCell"/>
</dbReference>
<feature type="compositionally biased region" description="Basic and acidic residues" evidence="8">
    <location>
        <begin position="1273"/>
        <end position="1284"/>
    </location>
</feature>
<keyword evidence="5" id="KW-0862">Zinc</keyword>
<feature type="domain" description="C2H2-type" evidence="9">
    <location>
        <begin position="1146"/>
        <end position="1173"/>
    </location>
</feature>
<feature type="compositionally biased region" description="Acidic residues" evidence="8">
    <location>
        <begin position="815"/>
        <end position="835"/>
    </location>
</feature>
<keyword evidence="2" id="KW-0479">Metal-binding</keyword>
<dbReference type="GO" id="GO:0000978">
    <property type="term" value="F:RNA polymerase II cis-regulatory region sequence-specific DNA binding"/>
    <property type="evidence" value="ECO:0007669"/>
    <property type="project" value="TreeGrafter"/>
</dbReference>
<keyword evidence="3" id="KW-0677">Repeat</keyword>
<sequence>MESKQNLDGFEGLPLDTWIGLQQQAQPQISAAARSVFQGSSGYPQVTDSHLGREFLIQRNIPPPSSLGAPVEHFNFQQHQQFHQLPVSSHGHFDHGSQDRSAWSHLLSLGSSGASSSSLSGPSLAASHLQDPFPIGLMKDSTGFSGASTKFREHLPMHNPPANTAPLFPQGSLSQLPFQGLSQDKVSQHLNQLMNLSKSATTATKVPLSKPLTVSTEFSSLESSGDYSPVSPPVNPPAYEDSLLDLARQGKPLDLLGIEPSTSALPMTSTQLQGPLGRMNSHTGAMSTLPGYNLQRPLEGLPQMPFSALPMTQKPFASPSDMPLDMTTAVAGKSNFSQMDLGKQTHNFSTSLSTSDSKPVPLEKLEMGFQQDEQFCDLHSSSFVGVSKESTPSLHTALKTSDSNNASSFPSQLPVSTSASVLAVVSSLSEKNIKMPKSTPKKSNFYGRDASLFTFSDDTTTVAPVISTATSHAHSIAPNVAGNQLPEDIFCKEEVKSYIDSTQLVIESKDSHLLASVPTENDSLPSNSTSGGHKDIASVPDALPVSDVSDIFPPPISSVIPALDSSSENISDKAVSSGSVFEHTEELEDKKNIHVPKPSETLETENSPVQNSEVIQDVDPSPNILNIQTAPNWKVPKGRKRKGPGAGKRANKQTAKKPKIKPCLRPTPIVPQSMVVLERTNITPDIYDRNVQNDDFENELKGSRDTDQFTAPGKKTVAKKTRKNVKEDGDENAPRRSSSRKSKDNAMRLIELQADAGYVSLPGVDEEQLPKRMNRKRAASSTAAQTFQKDDSELSDLSDDSSSSENQKKDKDDDYVVDEEEAAAVEKDELVDEDQLSGKTFVSKKKTGSLRISIKLSGDSSAEIVSGIEDSPVKKKKKTGKKKALKSKSKADRTLENKDLAPKDIPSETTNEEQVEAHPNSNLSTSDVQTSLIEKYFSSASASKQNLVVKPRNTIGNNVGLNVSKKIVGKNKKLNQKKNRNLSRGDSSGTNPSKTQSGDTKDNLPKFRCGYCPQRYHTKSDLLTHMDEHMSEMESKGNDKDTTSETKSSSQPREKNLAQNNSTDKKQEVKPWEDKVSPKDKAAVPAIPKFKCGECEKMFKSKPLLLDHVRSHTADKPFECDMCHKCFTDRTLLSGHRKTHEQQNLLRCQLCSKAFIHKADLNHHMQSHPKRTAAISSLKISASKNSKKLGQQKPSEPEPQVTKKTSFASALSGDTDDSSMNSVVSDVLVLKRKETTVGHKTTSLKGNLSNAQGSSVNKVVKAAQKSVPVQPKKSVDNDKEKTFEKTVAGPVSEKPKPEAPSDVCTCKECPECVTRFLQSFM</sequence>
<reference evidence="10 11" key="1">
    <citation type="journal article" date="2021" name="Elife">
        <title>Chloroplast acquisition without the gene transfer in kleptoplastic sea slugs, Plakobranchus ocellatus.</title>
        <authorList>
            <person name="Maeda T."/>
            <person name="Takahashi S."/>
            <person name="Yoshida T."/>
            <person name="Shimamura S."/>
            <person name="Takaki Y."/>
            <person name="Nagai Y."/>
            <person name="Toyoda A."/>
            <person name="Suzuki Y."/>
            <person name="Arimoto A."/>
            <person name="Ishii H."/>
            <person name="Satoh N."/>
            <person name="Nishiyama T."/>
            <person name="Hasebe M."/>
            <person name="Maruyama T."/>
            <person name="Minagawa J."/>
            <person name="Obokata J."/>
            <person name="Shigenobu S."/>
        </authorList>
    </citation>
    <scope>NUCLEOTIDE SEQUENCE [LARGE SCALE GENOMIC DNA]</scope>
</reference>
<evidence type="ECO:0000256" key="5">
    <source>
        <dbReference type="ARBA" id="ARBA00022833"/>
    </source>
</evidence>
<feature type="compositionally biased region" description="Basic residues" evidence="8">
    <location>
        <begin position="636"/>
        <end position="662"/>
    </location>
</feature>
<evidence type="ECO:0000259" key="9">
    <source>
        <dbReference type="PROSITE" id="PS50157"/>
    </source>
</evidence>
<comment type="subcellular location">
    <subcellularLocation>
        <location evidence="1">Nucleus</location>
    </subcellularLocation>
</comment>
<feature type="compositionally biased region" description="Basic and acidic residues" evidence="8">
    <location>
        <begin position="889"/>
        <end position="906"/>
    </location>
</feature>
<evidence type="ECO:0000256" key="6">
    <source>
        <dbReference type="ARBA" id="ARBA00023242"/>
    </source>
</evidence>
<evidence type="ECO:0000256" key="8">
    <source>
        <dbReference type="SAM" id="MobiDB-lite"/>
    </source>
</evidence>
<feature type="domain" description="C2H2-type" evidence="9">
    <location>
        <begin position="1007"/>
        <end position="1034"/>
    </location>
</feature>
<keyword evidence="6" id="KW-0539">Nucleus</keyword>